<feature type="transmembrane region" description="Helical" evidence="1">
    <location>
        <begin position="30"/>
        <end position="48"/>
    </location>
</feature>
<keyword evidence="1" id="KW-0472">Membrane</keyword>
<name>A0A0U1NRT2_9BACI</name>
<gene>
    <name evidence="2" type="ORF">BN000_00649</name>
</gene>
<dbReference type="Proteomes" id="UP000199087">
    <property type="component" value="Unassembled WGS sequence"/>
</dbReference>
<evidence type="ECO:0000256" key="1">
    <source>
        <dbReference type="SAM" id="Phobius"/>
    </source>
</evidence>
<proteinExistence type="predicted"/>
<protein>
    <submittedName>
        <fullName evidence="2">Uncharacterized protein</fullName>
    </submittedName>
</protein>
<accession>A0A0U1NRT2</accession>
<dbReference type="OrthoDB" id="2086750at2"/>
<evidence type="ECO:0000313" key="3">
    <source>
        <dbReference type="Proteomes" id="UP000199087"/>
    </source>
</evidence>
<keyword evidence="3" id="KW-1185">Reference proteome</keyword>
<feature type="transmembrane region" description="Helical" evidence="1">
    <location>
        <begin position="97"/>
        <end position="117"/>
    </location>
</feature>
<keyword evidence="1" id="KW-1133">Transmembrane helix</keyword>
<sequence length="129" mass="15065">MRKKVISIIIICLYCFPFVYYSMYQDITNRSLYGYLILIVGTSVLSFLSDFFGNFKLIIIGNLVSIIISFCFIHWMGFDGRPYGWADDYFKPFGVNLSLFVFSLLNLIPQLLAMFIAKWIKPNRKKTLN</sequence>
<evidence type="ECO:0000313" key="2">
    <source>
        <dbReference type="EMBL" id="CRK80761.1"/>
    </source>
</evidence>
<feature type="transmembrane region" description="Helical" evidence="1">
    <location>
        <begin position="55"/>
        <end position="77"/>
    </location>
</feature>
<dbReference type="EMBL" id="CVRB01000001">
    <property type="protein sequence ID" value="CRK80761.1"/>
    <property type="molecule type" value="Genomic_DNA"/>
</dbReference>
<keyword evidence="1" id="KW-0812">Transmembrane</keyword>
<dbReference type="AlphaFoldDB" id="A0A0U1NRT2"/>
<feature type="transmembrane region" description="Helical" evidence="1">
    <location>
        <begin position="5"/>
        <end position="24"/>
    </location>
</feature>
<organism evidence="2 3">
    <name type="scientific">Neobacillus massiliamazoniensis</name>
    <dbReference type="NCBI Taxonomy" id="1499688"/>
    <lineage>
        <taxon>Bacteria</taxon>
        <taxon>Bacillati</taxon>
        <taxon>Bacillota</taxon>
        <taxon>Bacilli</taxon>
        <taxon>Bacillales</taxon>
        <taxon>Bacillaceae</taxon>
        <taxon>Neobacillus</taxon>
    </lineage>
</organism>
<reference evidence="3" key="1">
    <citation type="submission" date="2015-05" db="EMBL/GenBank/DDBJ databases">
        <authorList>
            <person name="Urmite Genomes"/>
        </authorList>
    </citation>
    <scope>NUCLEOTIDE SEQUENCE [LARGE SCALE GENOMIC DNA]</scope>
    <source>
        <strain evidence="3">LF1</strain>
    </source>
</reference>